<dbReference type="SMART" id="SM00347">
    <property type="entry name" value="HTH_MARR"/>
    <property type="match status" value="1"/>
</dbReference>
<evidence type="ECO:0000256" key="5">
    <source>
        <dbReference type="ARBA" id="ARBA00023163"/>
    </source>
</evidence>
<keyword evidence="2" id="KW-0963">Cytoplasm</keyword>
<proteinExistence type="predicted"/>
<comment type="subcellular location">
    <subcellularLocation>
        <location evidence="1">Cytoplasm</location>
    </subcellularLocation>
</comment>
<dbReference type="eggNOG" id="COG1846">
    <property type="taxonomic scope" value="Bacteria"/>
</dbReference>
<dbReference type="GO" id="GO:0006950">
    <property type="term" value="P:response to stress"/>
    <property type="evidence" value="ECO:0007669"/>
    <property type="project" value="TreeGrafter"/>
</dbReference>
<evidence type="ECO:0000259" key="6">
    <source>
        <dbReference type="PROSITE" id="PS50995"/>
    </source>
</evidence>
<protein>
    <submittedName>
        <fullName evidence="7">Transcriptional regulator, MarR family</fullName>
    </submittedName>
</protein>
<dbReference type="GO" id="GO:0003700">
    <property type="term" value="F:DNA-binding transcription factor activity"/>
    <property type="evidence" value="ECO:0007669"/>
    <property type="project" value="InterPro"/>
</dbReference>
<gene>
    <name evidence="7" type="ordered locus">Olsu_0775</name>
</gene>
<dbReference type="FunFam" id="1.10.10.10:FF:000163">
    <property type="entry name" value="MarR family transcriptional regulator"/>
    <property type="match status" value="1"/>
</dbReference>
<dbReference type="InterPro" id="IPR036390">
    <property type="entry name" value="WH_DNA-bd_sf"/>
</dbReference>
<dbReference type="KEGG" id="ols:Olsu_0775"/>
<evidence type="ECO:0000256" key="1">
    <source>
        <dbReference type="ARBA" id="ARBA00004496"/>
    </source>
</evidence>
<dbReference type="HOGENOM" id="CLU_083287_3_2_11"/>
<dbReference type="PATRIC" id="fig|633147.7.peg.773"/>
<feature type="domain" description="HTH marR-type" evidence="6">
    <location>
        <begin position="9"/>
        <end position="139"/>
    </location>
</feature>
<dbReference type="PROSITE" id="PS50995">
    <property type="entry name" value="HTH_MARR_2"/>
    <property type="match status" value="1"/>
</dbReference>
<dbReference type="GO" id="GO:0003677">
    <property type="term" value="F:DNA binding"/>
    <property type="evidence" value="ECO:0007669"/>
    <property type="project" value="UniProtKB-KW"/>
</dbReference>
<dbReference type="Pfam" id="PF22381">
    <property type="entry name" value="Staph_reg_Sar_Rot"/>
    <property type="match status" value="1"/>
</dbReference>
<dbReference type="InterPro" id="IPR036388">
    <property type="entry name" value="WH-like_DNA-bd_sf"/>
</dbReference>
<dbReference type="OrthoDB" id="9806864at2"/>
<organism evidence="7 8">
    <name type="scientific">Olsenella uli (strain ATCC 49627 / DSM 7084 / CCUG 31166 / CIP 109912 / JCM 12494 / LMG 11480 / NCIMB 702895 / VPI D76D-27C)</name>
    <name type="common">Lactobacillus uli</name>
    <dbReference type="NCBI Taxonomy" id="633147"/>
    <lineage>
        <taxon>Bacteria</taxon>
        <taxon>Bacillati</taxon>
        <taxon>Actinomycetota</taxon>
        <taxon>Coriobacteriia</taxon>
        <taxon>Coriobacteriales</taxon>
        <taxon>Atopobiaceae</taxon>
        <taxon>Olsenella</taxon>
    </lineage>
</organism>
<accession>E1QZS4</accession>
<evidence type="ECO:0000256" key="3">
    <source>
        <dbReference type="ARBA" id="ARBA00023015"/>
    </source>
</evidence>
<dbReference type="InterPro" id="IPR000835">
    <property type="entry name" value="HTH_MarR-typ"/>
</dbReference>
<dbReference type="InterPro" id="IPR039422">
    <property type="entry name" value="MarR/SlyA-like"/>
</dbReference>
<keyword evidence="8" id="KW-1185">Reference proteome</keyword>
<name>E1QZS4_OLSUV</name>
<dbReference type="STRING" id="633147.Olsu_0775"/>
<reference evidence="7 8" key="1">
    <citation type="journal article" date="2010" name="Stand. Genomic Sci.">
        <title>Complete genome sequence of Olsenella uli type strain (VPI D76D-27C).</title>
        <authorList>
            <person name="Goker M."/>
            <person name="Held B."/>
            <person name="Lucas S."/>
            <person name="Nolan M."/>
            <person name="Yasawong M."/>
            <person name="Glavina Del Rio T."/>
            <person name="Tice H."/>
            <person name="Cheng J.F."/>
            <person name="Bruce D."/>
            <person name="Detter J.C."/>
            <person name="Tapia R."/>
            <person name="Han C."/>
            <person name="Goodwin L."/>
            <person name="Pitluck S."/>
            <person name="Liolios K."/>
            <person name="Ivanova N."/>
            <person name="Mavromatis K."/>
            <person name="Mikhailova N."/>
            <person name="Pati A."/>
            <person name="Chen A."/>
            <person name="Palaniappan K."/>
            <person name="Land M."/>
            <person name="Hauser L."/>
            <person name="Chang Y.J."/>
            <person name="Jeffries C.D."/>
            <person name="Rohde M."/>
            <person name="Sikorski J."/>
            <person name="Pukall R."/>
            <person name="Woyke T."/>
            <person name="Bristow J."/>
            <person name="Eisen J.A."/>
            <person name="Markowitz V."/>
            <person name="Hugenholtz P."/>
            <person name="Kyrpides N.C."/>
            <person name="Klenk H.P."/>
            <person name="Lapidus A."/>
        </authorList>
    </citation>
    <scope>NUCLEOTIDE SEQUENCE [LARGE SCALE GENOMIC DNA]</scope>
    <source>
        <strain evidence="8">ATCC 49627 / DSM 7084 / CIP 109912 / JCM 12494 / NCIMB 702895 / VPI D76D-27C</strain>
    </source>
</reference>
<dbReference type="RefSeq" id="WP_013251640.1">
    <property type="nucleotide sequence ID" value="NC_014363.1"/>
</dbReference>
<dbReference type="Proteomes" id="UP000000333">
    <property type="component" value="Chromosome"/>
</dbReference>
<keyword evidence="4" id="KW-0238">DNA-binding</keyword>
<dbReference type="AlphaFoldDB" id="E1QZS4"/>
<dbReference type="InterPro" id="IPR055166">
    <property type="entry name" value="Transc_reg_Sar_Rot_HTH"/>
</dbReference>
<evidence type="ECO:0000313" key="7">
    <source>
        <dbReference type="EMBL" id="ADK67888.1"/>
    </source>
</evidence>
<evidence type="ECO:0000313" key="8">
    <source>
        <dbReference type="Proteomes" id="UP000000333"/>
    </source>
</evidence>
<dbReference type="PANTHER" id="PTHR33164">
    <property type="entry name" value="TRANSCRIPTIONAL REGULATOR, MARR FAMILY"/>
    <property type="match status" value="1"/>
</dbReference>
<evidence type="ECO:0000256" key="4">
    <source>
        <dbReference type="ARBA" id="ARBA00023125"/>
    </source>
</evidence>
<dbReference type="EMBL" id="CP002106">
    <property type="protein sequence ID" value="ADK67888.1"/>
    <property type="molecule type" value="Genomic_DNA"/>
</dbReference>
<dbReference type="SUPFAM" id="SSF46785">
    <property type="entry name" value="Winged helix' DNA-binding domain"/>
    <property type="match status" value="1"/>
</dbReference>
<evidence type="ECO:0000256" key="2">
    <source>
        <dbReference type="ARBA" id="ARBA00022490"/>
    </source>
</evidence>
<keyword evidence="3" id="KW-0805">Transcription regulation</keyword>
<sequence>MRHEELSLERQLCFPLYACSREVTRSYKSLLERAGLTYTQYVTMMALWEYGEMGVGELGEKLMLDSGTLTPLLKKLEARRLVTRRRDPDDERRVLVAPTDAGLSLEDELASVPGQMACRINLSPEEAAELRRLLRKVIAGLEGGRGD</sequence>
<keyword evidence="5" id="KW-0804">Transcription</keyword>
<dbReference type="GO" id="GO:0005737">
    <property type="term" value="C:cytoplasm"/>
    <property type="evidence" value="ECO:0007669"/>
    <property type="project" value="UniProtKB-SubCell"/>
</dbReference>
<dbReference type="Gene3D" id="1.10.10.10">
    <property type="entry name" value="Winged helix-like DNA-binding domain superfamily/Winged helix DNA-binding domain"/>
    <property type="match status" value="1"/>
</dbReference>
<dbReference type="PANTHER" id="PTHR33164:SF5">
    <property type="entry name" value="ORGANIC HYDROPEROXIDE RESISTANCE TRANSCRIPTIONAL REGULATOR"/>
    <property type="match status" value="1"/>
</dbReference>
<dbReference type="GeneID" id="78512194"/>